<dbReference type="Proteomes" id="UP000231637">
    <property type="component" value="Chromosome"/>
</dbReference>
<sequence length="146" mass="16448">MNLRPVLFALPLLLMSGCGSEKTDILFECPSPDGGEIATIYLVSDGVQDVNRETKLNVRPASESFNSSMFSFSMRHGFDAIIRWQGDDQLELVYPQHAMLTHQEQVIFGTSQTFNPDARIRVSYSEQPSTHGYFVVEKRCFSGSFE</sequence>
<accession>A0A2K8L715</accession>
<reference evidence="1 2" key="1">
    <citation type="submission" date="2016-12" db="EMBL/GenBank/DDBJ databases">
        <title>Isolation and genomic insights into novel planktonic Zetaproteobacteria from stratified waters of the Chesapeake Bay.</title>
        <authorList>
            <person name="McAllister S.M."/>
            <person name="Kato S."/>
            <person name="Chan C.S."/>
            <person name="Chiu B.K."/>
            <person name="Field E.K."/>
        </authorList>
    </citation>
    <scope>NUCLEOTIDE SEQUENCE [LARGE SCALE GENOMIC DNA]</scope>
    <source>
        <strain evidence="1 2">CP-8</strain>
    </source>
</reference>
<dbReference type="KEGG" id="mfn:Ga0123462_2199"/>
<proteinExistence type="predicted"/>
<keyword evidence="2" id="KW-1185">Reference proteome</keyword>
<organism evidence="1 2">
    <name type="scientific">Mariprofundus ferrinatatus</name>
    <dbReference type="NCBI Taxonomy" id="1921087"/>
    <lineage>
        <taxon>Bacteria</taxon>
        <taxon>Pseudomonadati</taxon>
        <taxon>Pseudomonadota</taxon>
        <taxon>Candidatius Mariprofundia</taxon>
        <taxon>Mariprofundales</taxon>
        <taxon>Mariprofundaceae</taxon>
        <taxon>Mariprofundus</taxon>
    </lineage>
</organism>
<dbReference type="AlphaFoldDB" id="A0A2K8L715"/>
<evidence type="ECO:0000313" key="2">
    <source>
        <dbReference type="Proteomes" id="UP000231637"/>
    </source>
</evidence>
<dbReference type="EMBL" id="CP018800">
    <property type="protein sequence ID" value="ATX83033.1"/>
    <property type="molecule type" value="Genomic_DNA"/>
</dbReference>
<evidence type="ECO:0000313" key="1">
    <source>
        <dbReference type="EMBL" id="ATX83033.1"/>
    </source>
</evidence>
<gene>
    <name evidence="1" type="ORF">Ga0123462_2199</name>
</gene>
<protein>
    <submittedName>
        <fullName evidence="1">Uncharacterized protein</fullName>
    </submittedName>
</protein>
<dbReference type="PROSITE" id="PS51257">
    <property type="entry name" value="PROKAR_LIPOPROTEIN"/>
    <property type="match status" value="1"/>
</dbReference>
<name>A0A2K8L715_9PROT</name>